<feature type="signal peptide" evidence="1">
    <location>
        <begin position="1"/>
        <end position="25"/>
    </location>
</feature>
<keyword evidence="1" id="KW-0732">Signal</keyword>
<evidence type="ECO:0000313" key="4">
    <source>
        <dbReference type="Proteomes" id="UP000181870"/>
    </source>
</evidence>
<evidence type="ECO:0000313" key="3">
    <source>
        <dbReference type="EMBL" id="SDH85224.1"/>
    </source>
</evidence>
<dbReference type="InterPro" id="IPR036378">
    <property type="entry name" value="FAS1_dom_sf"/>
</dbReference>
<organism evidence="3 4">
    <name type="scientific">Bacteroides ovatus</name>
    <dbReference type="NCBI Taxonomy" id="28116"/>
    <lineage>
        <taxon>Bacteria</taxon>
        <taxon>Pseudomonadati</taxon>
        <taxon>Bacteroidota</taxon>
        <taxon>Bacteroidia</taxon>
        <taxon>Bacteroidales</taxon>
        <taxon>Bacteroidaceae</taxon>
        <taxon>Bacteroides</taxon>
    </lineage>
</organism>
<gene>
    <name evidence="3" type="ORF">SAMN05192582_101528</name>
</gene>
<evidence type="ECO:0000256" key="1">
    <source>
        <dbReference type="SAM" id="SignalP"/>
    </source>
</evidence>
<sequence>MKNRLLNSLLVLIVTCSFSSCSLFGYDLQEDYDYEYTPGNAYLDQTAYEFIQSRKEIDMGILCQAVDRVGFKDDYEAADRTYIVMNDVAFVAYFQTKKYAGLENMSDKDIKDLLNSLMLEEPVSSLDLTINPVAMKPINRDKKMYMWINTVTGYNMRIHYAAVATAGTPVVTSNIRPTNGVIHVVDKYPLN</sequence>
<dbReference type="SUPFAM" id="SSF82153">
    <property type="entry name" value="FAS1 domain"/>
    <property type="match status" value="1"/>
</dbReference>
<accession>A0A1G8FSX7</accession>
<feature type="chain" id="PRO_5010357099" evidence="1">
    <location>
        <begin position="26"/>
        <end position="191"/>
    </location>
</feature>
<dbReference type="Proteomes" id="UP000181870">
    <property type="component" value="Unassembled WGS sequence"/>
</dbReference>
<name>A0A1G8FSX7_BACOV</name>
<protein>
    <submittedName>
        <fullName evidence="3">Fasciclin domain-containing protein</fullName>
    </submittedName>
</protein>
<dbReference type="InterPro" id="IPR000782">
    <property type="entry name" value="FAS1_domain"/>
</dbReference>
<reference evidence="3 4" key="1">
    <citation type="submission" date="2016-10" db="EMBL/GenBank/DDBJ databases">
        <authorList>
            <person name="de Groot N.N."/>
        </authorList>
    </citation>
    <scope>NUCLEOTIDE SEQUENCE [LARGE SCALE GENOMIC DNA]</scope>
    <source>
        <strain evidence="3 4">NLAE-zl-C57</strain>
    </source>
</reference>
<proteinExistence type="predicted"/>
<dbReference type="RefSeq" id="WP_074637289.1">
    <property type="nucleotide sequence ID" value="NZ_FNDO01000015.1"/>
</dbReference>
<feature type="domain" description="FAS1" evidence="2">
    <location>
        <begin position="62"/>
        <end position="187"/>
    </location>
</feature>
<dbReference type="Gene3D" id="2.30.180.10">
    <property type="entry name" value="FAS1 domain"/>
    <property type="match status" value="1"/>
</dbReference>
<dbReference type="AlphaFoldDB" id="A0A1G8FSX7"/>
<evidence type="ECO:0000259" key="2">
    <source>
        <dbReference type="Pfam" id="PF02469"/>
    </source>
</evidence>
<dbReference type="Pfam" id="PF02469">
    <property type="entry name" value="Fasciclin"/>
    <property type="match status" value="1"/>
</dbReference>
<dbReference type="PROSITE" id="PS51257">
    <property type="entry name" value="PROKAR_LIPOPROTEIN"/>
    <property type="match status" value="1"/>
</dbReference>
<dbReference type="EMBL" id="FNDO01000015">
    <property type="protein sequence ID" value="SDH85224.1"/>
    <property type="molecule type" value="Genomic_DNA"/>
</dbReference>